<sequence>MDGYADAQAGVKHDHAVGHAAHLDALEESVNRQIDADVQTLMDNMRELILLSRIGDKDHFDVQREKFLLETRADSMVQAAQSLYLLSDSLKLSLLLSQSSMSEARDHEAQELLEQTNRHIHKCGQLLAEHLAGAQAMSSPESPQPN</sequence>
<evidence type="ECO:0000256" key="5">
    <source>
        <dbReference type="ARBA" id="ARBA00023242"/>
    </source>
</evidence>
<dbReference type="Pfam" id="PF06179">
    <property type="entry name" value="Med22"/>
    <property type="match status" value="1"/>
</dbReference>
<comment type="subcellular location">
    <subcellularLocation>
        <location evidence="1">Nucleus</location>
    </subcellularLocation>
</comment>
<dbReference type="STRING" id="1230383.A0A1M8A7I2"/>
<gene>
    <name evidence="6" type="ORF">MSYG_2778</name>
</gene>
<keyword evidence="5" id="KW-0539">Nucleus</keyword>
<keyword evidence="4" id="KW-0804">Transcription</keyword>
<keyword evidence="3" id="KW-0805">Transcription regulation</keyword>
<keyword evidence="7" id="KW-1185">Reference proteome</keyword>
<dbReference type="PANTHER" id="PTHR40630:SF1">
    <property type="entry name" value="DNA-BINDING PROTEIN"/>
    <property type="match status" value="1"/>
</dbReference>
<dbReference type="AlphaFoldDB" id="A0A1M8A7I2"/>
<dbReference type="EMBL" id="LT671824">
    <property type="protein sequence ID" value="SHO78433.1"/>
    <property type="molecule type" value="Genomic_DNA"/>
</dbReference>
<evidence type="ECO:0000256" key="4">
    <source>
        <dbReference type="ARBA" id="ARBA00023163"/>
    </source>
</evidence>
<evidence type="ECO:0000313" key="7">
    <source>
        <dbReference type="Proteomes" id="UP000186303"/>
    </source>
</evidence>
<accession>A0A1M8A7I2</accession>
<reference evidence="7" key="1">
    <citation type="journal article" date="2017" name="Nucleic Acids Res.">
        <title>Proteogenomics produces comprehensive and highly accurate protein-coding gene annotation in a complete genome assembly of Malassezia sympodialis.</title>
        <authorList>
            <person name="Zhu Y."/>
            <person name="Engstroem P.G."/>
            <person name="Tellgren-Roth C."/>
            <person name="Baudo C.D."/>
            <person name="Kennell J.C."/>
            <person name="Sun S."/>
            <person name="Billmyre R.B."/>
            <person name="Schroeder M.S."/>
            <person name="Andersson A."/>
            <person name="Holm T."/>
            <person name="Sigurgeirsson B."/>
            <person name="Wu G."/>
            <person name="Sankaranarayanan S.R."/>
            <person name="Siddharthan R."/>
            <person name="Sanyal K."/>
            <person name="Lundeberg J."/>
            <person name="Nystedt B."/>
            <person name="Boekhout T."/>
            <person name="Dawson T.L. Jr."/>
            <person name="Heitman J."/>
            <person name="Scheynius A."/>
            <person name="Lehtioe J."/>
        </authorList>
    </citation>
    <scope>NUCLEOTIDE SEQUENCE [LARGE SCALE GENOMIC DNA]</scope>
    <source>
        <strain evidence="7">ATCC 42132</strain>
    </source>
</reference>
<name>A0A1M8A7I2_MALS4</name>
<evidence type="ECO:0000313" key="6">
    <source>
        <dbReference type="EMBL" id="SHO78433.1"/>
    </source>
</evidence>
<protein>
    <submittedName>
        <fullName evidence="6">Uncharacterized protein</fullName>
    </submittedName>
</protein>
<dbReference type="OrthoDB" id="203279at2759"/>
<proteinExistence type="inferred from homology"/>
<dbReference type="PANTHER" id="PTHR40630">
    <property type="entry name" value="POSSIBLE DNA-BINDING PROTEIN"/>
    <property type="match status" value="1"/>
</dbReference>
<dbReference type="GO" id="GO:0003712">
    <property type="term" value="F:transcription coregulator activity"/>
    <property type="evidence" value="ECO:0007669"/>
    <property type="project" value="InterPro"/>
</dbReference>
<evidence type="ECO:0000256" key="2">
    <source>
        <dbReference type="ARBA" id="ARBA00005942"/>
    </source>
</evidence>
<dbReference type="GO" id="GO:0016592">
    <property type="term" value="C:mediator complex"/>
    <property type="evidence" value="ECO:0007669"/>
    <property type="project" value="InterPro"/>
</dbReference>
<dbReference type="GO" id="GO:0006357">
    <property type="term" value="P:regulation of transcription by RNA polymerase II"/>
    <property type="evidence" value="ECO:0007669"/>
    <property type="project" value="InterPro"/>
</dbReference>
<dbReference type="OMA" id="MSEARDH"/>
<dbReference type="Proteomes" id="UP000186303">
    <property type="component" value="Chromosome 4"/>
</dbReference>
<evidence type="ECO:0000256" key="3">
    <source>
        <dbReference type="ARBA" id="ARBA00023015"/>
    </source>
</evidence>
<evidence type="ECO:0000256" key="1">
    <source>
        <dbReference type="ARBA" id="ARBA00004123"/>
    </source>
</evidence>
<dbReference type="VEuPathDB" id="FungiDB:MSYG_2778"/>
<dbReference type="InterPro" id="IPR021487">
    <property type="entry name" value="DUF3140"/>
</dbReference>
<organism evidence="6 7">
    <name type="scientific">Malassezia sympodialis (strain ATCC 42132)</name>
    <name type="common">Atopic eczema-associated yeast</name>
    <dbReference type="NCBI Taxonomy" id="1230383"/>
    <lineage>
        <taxon>Eukaryota</taxon>
        <taxon>Fungi</taxon>
        <taxon>Dikarya</taxon>
        <taxon>Basidiomycota</taxon>
        <taxon>Ustilaginomycotina</taxon>
        <taxon>Malasseziomycetes</taxon>
        <taxon>Malasseziales</taxon>
        <taxon>Malasseziaceae</taxon>
        <taxon>Malassezia</taxon>
    </lineage>
</organism>
<comment type="similarity">
    <text evidence="2">Belongs to the Mediator complex subunit 22 family.</text>
</comment>
<dbReference type="InterPro" id="IPR009332">
    <property type="entry name" value="Med22"/>
</dbReference>